<dbReference type="PANTHER" id="PTHR43798:SF31">
    <property type="entry name" value="AB HYDROLASE SUPERFAMILY PROTEIN YCLE"/>
    <property type="match status" value="1"/>
</dbReference>
<dbReference type="Pfam" id="PF12146">
    <property type="entry name" value="Hydrolase_4"/>
    <property type="match status" value="1"/>
</dbReference>
<protein>
    <submittedName>
        <fullName evidence="3">Carboxylesterase</fullName>
    </submittedName>
</protein>
<name>A0A7V8FNC3_9BURK</name>
<dbReference type="PANTHER" id="PTHR43798">
    <property type="entry name" value="MONOACYLGLYCEROL LIPASE"/>
    <property type="match status" value="1"/>
</dbReference>
<comment type="caution">
    <text evidence="3">The sequence shown here is derived from an EMBL/GenBank/DDBJ whole genome shotgun (WGS) entry which is preliminary data.</text>
</comment>
<evidence type="ECO:0000313" key="3">
    <source>
        <dbReference type="EMBL" id="KAF1020722.1"/>
    </source>
</evidence>
<feature type="domain" description="Serine aminopeptidase S33" evidence="2">
    <location>
        <begin position="4"/>
        <end position="249"/>
    </location>
</feature>
<dbReference type="GO" id="GO:0052689">
    <property type="term" value="F:carboxylic ester hydrolase activity"/>
    <property type="evidence" value="ECO:0007669"/>
    <property type="project" value="InterPro"/>
</dbReference>
<dbReference type="PIRSF" id="PIRSF017388">
    <property type="entry name" value="Esterase_lipase"/>
    <property type="match status" value="1"/>
</dbReference>
<evidence type="ECO:0000259" key="2">
    <source>
        <dbReference type="Pfam" id="PF12146"/>
    </source>
</evidence>
<proteinExistence type="predicted"/>
<evidence type="ECO:0000256" key="1">
    <source>
        <dbReference type="ARBA" id="ARBA00022801"/>
    </source>
</evidence>
<keyword evidence="1" id="KW-0378">Hydrolase</keyword>
<dbReference type="InterPro" id="IPR022742">
    <property type="entry name" value="Hydrolase_4"/>
</dbReference>
<dbReference type="EMBL" id="WNDQ01000031">
    <property type="protein sequence ID" value="KAF1020722.1"/>
    <property type="molecule type" value="Genomic_DNA"/>
</dbReference>
<dbReference type="Gene3D" id="3.40.50.1820">
    <property type="entry name" value="alpha/beta hydrolase"/>
    <property type="match status" value="1"/>
</dbReference>
<dbReference type="InterPro" id="IPR050266">
    <property type="entry name" value="AB_hydrolase_sf"/>
</dbReference>
<dbReference type="InterPro" id="IPR012354">
    <property type="entry name" value="Esterase_lipase"/>
</dbReference>
<dbReference type="GO" id="GO:0016020">
    <property type="term" value="C:membrane"/>
    <property type="evidence" value="ECO:0007669"/>
    <property type="project" value="TreeGrafter"/>
</dbReference>
<accession>A0A7V8FNC3</accession>
<sequence length="263" mass="29242">MTSQAVLLVHGLGGTEYDLGMLGKQLRQAGFDAHTLTLPGHGGKPEDLLPVAWTEWLDAVRERYRALRASHDTVHLVGMCMGALLAVEAAKREGHGDAQTGNGGGGRLVALAPPVFIDGWSTPWYRFARHVVYRIAPLARRVRVNEEEPYGVKNDRLRAIVKNRLLRGDGFHYPWVPLTCIREVDRLRRNVMRGLDTIACPTLVVHAREDELTSLRSAHFLVDGINAANPGQASLVTLDNSYHMICVDNDRERVANSVLEFLR</sequence>
<dbReference type="InterPro" id="IPR029058">
    <property type="entry name" value="AB_hydrolase_fold"/>
</dbReference>
<evidence type="ECO:0000313" key="4">
    <source>
        <dbReference type="Proteomes" id="UP000461670"/>
    </source>
</evidence>
<reference evidence="4" key="1">
    <citation type="journal article" date="2020" name="MBio">
        <title>Horizontal gene transfer to a defensive symbiont with a reduced genome amongst a multipartite beetle microbiome.</title>
        <authorList>
            <person name="Waterworth S.C."/>
            <person name="Florez L.V."/>
            <person name="Rees E.R."/>
            <person name="Hertweck C."/>
            <person name="Kaltenpoth M."/>
            <person name="Kwan J.C."/>
        </authorList>
    </citation>
    <scope>NUCLEOTIDE SEQUENCE [LARGE SCALE GENOMIC DNA]</scope>
</reference>
<dbReference type="AlphaFoldDB" id="A0A7V8FNC3"/>
<organism evidence="3 4">
    <name type="scientific">Paracidovorax wautersii</name>
    <dbReference type="NCBI Taxonomy" id="1177982"/>
    <lineage>
        <taxon>Bacteria</taxon>
        <taxon>Pseudomonadati</taxon>
        <taxon>Pseudomonadota</taxon>
        <taxon>Betaproteobacteria</taxon>
        <taxon>Burkholderiales</taxon>
        <taxon>Comamonadaceae</taxon>
        <taxon>Paracidovorax</taxon>
    </lineage>
</organism>
<dbReference type="Proteomes" id="UP000461670">
    <property type="component" value="Unassembled WGS sequence"/>
</dbReference>
<gene>
    <name evidence="3" type="primary">est</name>
    <name evidence="3" type="ORF">GAK30_02325</name>
</gene>
<dbReference type="SUPFAM" id="SSF53474">
    <property type="entry name" value="alpha/beta-Hydrolases"/>
    <property type="match status" value="1"/>
</dbReference>